<evidence type="ECO:0000313" key="16">
    <source>
        <dbReference type="EMBL" id="TKA75306.1"/>
    </source>
</evidence>
<keyword evidence="11 14" id="KW-0472">Membrane</keyword>
<dbReference type="Pfam" id="PF08022">
    <property type="entry name" value="FAD_binding_8"/>
    <property type="match status" value="1"/>
</dbReference>
<dbReference type="InterPro" id="IPR013130">
    <property type="entry name" value="Fe3_Rdtase_TM_dom"/>
</dbReference>
<feature type="transmembrane region" description="Helical" evidence="14">
    <location>
        <begin position="508"/>
        <end position="531"/>
    </location>
</feature>
<comment type="catalytic activity">
    <reaction evidence="12">
        <text>2 a Fe(II)-siderophore + NADP(+) + H(+) = 2 a Fe(III)-siderophore + NADPH</text>
        <dbReference type="Rhea" id="RHEA:28795"/>
        <dbReference type="Rhea" id="RHEA-COMP:11342"/>
        <dbReference type="Rhea" id="RHEA-COMP:11344"/>
        <dbReference type="ChEBI" id="CHEBI:15378"/>
        <dbReference type="ChEBI" id="CHEBI:29033"/>
        <dbReference type="ChEBI" id="CHEBI:29034"/>
        <dbReference type="ChEBI" id="CHEBI:57783"/>
        <dbReference type="ChEBI" id="CHEBI:58349"/>
        <dbReference type="EC" id="1.16.1.9"/>
    </reaction>
</comment>
<keyword evidence="9" id="KW-0560">Oxidoreductase</keyword>
<dbReference type="SUPFAM" id="SSF52343">
    <property type="entry name" value="Ferredoxin reductase-like, C-terminal NADP-linked domain"/>
    <property type="match status" value="1"/>
</dbReference>
<evidence type="ECO:0000256" key="7">
    <source>
        <dbReference type="ARBA" id="ARBA00022982"/>
    </source>
</evidence>
<dbReference type="Proteomes" id="UP000309340">
    <property type="component" value="Unassembled WGS sequence"/>
</dbReference>
<dbReference type="OrthoDB" id="10006946at2759"/>
<evidence type="ECO:0000256" key="4">
    <source>
        <dbReference type="ARBA" id="ARBA00022448"/>
    </source>
</evidence>
<dbReference type="GO" id="GO:0052851">
    <property type="term" value="F:ferric-chelate reductase (NADPH) activity"/>
    <property type="evidence" value="ECO:0007669"/>
    <property type="project" value="UniProtKB-EC"/>
</dbReference>
<evidence type="ECO:0000256" key="14">
    <source>
        <dbReference type="SAM" id="Phobius"/>
    </source>
</evidence>
<dbReference type="Pfam" id="PF08030">
    <property type="entry name" value="NAD_binding_6"/>
    <property type="match status" value="1"/>
</dbReference>
<feature type="compositionally biased region" description="Basic and acidic residues" evidence="13">
    <location>
        <begin position="28"/>
        <end position="42"/>
    </location>
</feature>
<reference evidence="16 17" key="1">
    <citation type="submission" date="2017-03" db="EMBL/GenBank/DDBJ databases">
        <title>Genomes of endolithic fungi from Antarctica.</title>
        <authorList>
            <person name="Coleine C."/>
            <person name="Masonjones S."/>
            <person name="Stajich J.E."/>
        </authorList>
    </citation>
    <scope>NUCLEOTIDE SEQUENCE [LARGE SCALE GENOMIC DNA]</scope>
    <source>
        <strain evidence="16 17">CCFEE 5184</strain>
    </source>
</reference>
<accession>A0A4U0XGY1</accession>
<name>A0A4U0XGY1_9PEZI</name>
<dbReference type="SFLD" id="SFLDS00052">
    <property type="entry name" value="Ferric_Reductase_Domain"/>
    <property type="match status" value="1"/>
</dbReference>
<evidence type="ECO:0000256" key="3">
    <source>
        <dbReference type="ARBA" id="ARBA00012668"/>
    </source>
</evidence>
<dbReference type="EC" id="1.16.1.9" evidence="3"/>
<comment type="subcellular location">
    <subcellularLocation>
        <location evidence="1">Cell membrane</location>
        <topology evidence="1">Multi-pass membrane protein</topology>
    </subcellularLocation>
</comment>
<feature type="domain" description="FAD-binding FR-type" evidence="15">
    <location>
        <begin position="561"/>
        <end position="696"/>
    </location>
</feature>
<dbReference type="InterPro" id="IPR017927">
    <property type="entry name" value="FAD-bd_FR_type"/>
</dbReference>
<dbReference type="PANTHER" id="PTHR32361:SF28">
    <property type="entry name" value="FRP1P"/>
    <property type="match status" value="1"/>
</dbReference>
<feature type="region of interest" description="Disordered" evidence="13">
    <location>
        <begin position="18"/>
        <end position="89"/>
    </location>
</feature>
<evidence type="ECO:0000259" key="15">
    <source>
        <dbReference type="PROSITE" id="PS51384"/>
    </source>
</evidence>
<dbReference type="STRING" id="329884.A0A4U0XGY1"/>
<dbReference type="Gene3D" id="3.40.50.80">
    <property type="entry name" value="Nucleotide-binding domain of ferredoxin-NADP reductase (FNR) module"/>
    <property type="match status" value="1"/>
</dbReference>
<gene>
    <name evidence="16" type="ORF">B0A55_07610</name>
</gene>
<keyword evidence="17" id="KW-1185">Reference proteome</keyword>
<dbReference type="EMBL" id="NAJQ01000197">
    <property type="protein sequence ID" value="TKA75306.1"/>
    <property type="molecule type" value="Genomic_DNA"/>
</dbReference>
<evidence type="ECO:0000256" key="8">
    <source>
        <dbReference type="ARBA" id="ARBA00022989"/>
    </source>
</evidence>
<comment type="similarity">
    <text evidence="2">Belongs to the ferric reductase (FRE) family.</text>
</comment>
<evidence type="ECO:0000256" key="5">
    <source>
        <dbReference type="ARBA" id="ARBA00022475"/>
    </source>
</evidence>
<dbReference type="GO" id="GO:0006826">
    <property type="term" value="P:iron ion transport"/>
    <property type="evidence" value="ECO:0007669"/>
    <property type="project" value="UniProtKB-ARBA"/>
</dbReference>
<sequence length="885" mass="97123">MPTLRGITVALHSQYDGRVVPESPLLLKGEREATNDGQKDGYNDGQNDRQNNGLGAEAGVGIEGEGDPAAAESLKGNEERERDGASTTAAGAARAVGVAETAESGSVVAVRIPVCTGSQFWLRYRCCGPLPAPTNPVDRSFRFWYCKLFVGTGQCLVSWGVGEREQWSGKTVFALFDGGKIGVVEKRGFFFPAAREGGGGGVDMGEPMLEVRVYRSHARKMVRSVGGLGVGRFEGAGGELMMNLYSIPTIGRLEKGDPGRRYTYALLDQVDEPYVVFRYYAQATTSRSYSPLLGLTCPETEDVPATSAMRSTREDAIDEAPGVLRRRLSVPPRGLLALRPTSKRTELAAPAKKHAHRKHLEDPLEENSADNQPRDWGIKTPSPVKADRMRFERAVTPPSARAKNGSINLLRGVIANALRRREGSGSDYLHLTKRFGTLASSQLPLQYLLAFKSPFSPLQLLTRCSHETLNTSHQLLGRIITLLLYLHAAFYLNFYILSNLLGSKFKEPYVLCGVFGILAFTVVGTTALAPLRKWNYRLFYLTHVSLATAILPILFFHVPHLRWYLYETAGVYAMNAGLRWWTSHTLPGTLRRLPGTNLLEIEIPLHKQQQQQRGPQRWQAGQHAYVSLSGHPLLRTFKSNPFTVTSLPSEDGHLCFVARVLDGNTAQLARTAHEDEDTKTNVTLRIEGPYGVPTHSEALLRCDRVVFIAGGVGATFIVPLYRRLLADLSPGRGSYRRQKVQFLWAVRAEAEISWALPAEAKEREGFGERLRVWVTGGAGGGGLGGGGTAEEGRFAAIRGGRGANGDDEADEGIELEEQKGLLLSSGRPNLAQLVDQVFTRSGENSEKVAIVVCGPRGLSQAVRKEVGRWVARGRDVWFWDESFAL</sequence>
<dbReference type="GO" id="GO:0006879">
    <property type="term" value="P:intracellular iron ion homeostasis"/>
    <property type="evidence" value="ECO:0007669"/>
    <property type="project" value="TreeGrafter"/>
</dbReference>
<dbReference type="InterPro" id="IPR051410">
    <property type="entry name" value="Ferric/Cupric_Reductase"/>
</dbReference>
<keyword evidence="8 14" id="KW-1133">Transmembrane helix</keyword>
<dbReference type="GO" id="GO:0015677">
    <property type="term" value="P:copper ion import"/>
    <property type="evidence" value="ECO:0007669"/>
    <property type="project" value="TreeGrafter"/>
</dbReference>
<evidence type="ECO:0000256" key="6">
    <source>
        <dbReference type="ARBA" id="ARBA00022692"/>
    </source>
</evidence>
<keyword evidence="4" id="KW-0813">Transport</keyword>
<proteinExistence type="inferred from homology"/>
<dbReference type="InterPro" id="IPR013112">
    <property type="entry name" value="FAD-bd_8"/>
</dbReference>
<comment type="caution">
    <text evidence="16">The sequence shown here is derived from an EMBL/GenBank/DDBJ whole genome shotgun (WGS) entry which is preliminary data.</text>
</comment>
<dbReference type="InterPro" id="IPR013121">
    <property type="entry name" value="Fe_red_NAD-bd_6"/>
</dbReference>
<dbReference type="InterPro" id="IPR039261">
    <property type="entry name" value="FNR_nucleotide-bd"/>
</dbReference>
<dbReference type="SFLD" id="SFLDG01168">
    <property type="entry name" value="Ferric_reductase_subgroup_(FRE"/>
    <property type="match status" value="1"/>
</dbReference>
<dbReference type="InterPro" id="IPR017938">
    <property type="entry name" value="Riboflavin_synthase-like_b-brl"/>
</dbReference>
<dbReference type="PROSITE" id="PS51384">
    <property type="entry name" value="FAD_FR"/>
    <property type="match status" value="1"/>
</dbReference>
<evidence type="ECO:0000256" key="12">
    <source>
        <dbReference type="ARBA" id="ARBA00048483"/>
    </source>
</evidence>
<evidence type="ECO:0000256" key="11">
    <source>
        <dbReference type="ARBA" id="ARBA00023136"/>
    </source>
</evidence>
<dbReference type="PANTHER" id="PTHR32361">
    <property type="entry name" value="FERRIC/CUPRIC REDUCTASE TRANSMEMBRANE COMPONENT"/>
    <property type="match status" value="1"/>
</dbReference>
<dbReference type="Gene3D" id="2.40.30.10">
    <property type="entry name" value="Translation factors"/>
    <property type="match status" value="1"/>
</dbReference>
<keyword evidence="5" id="KW-1003">Cell membrane</keyword>
<dbReference type="Pfam" id="PF01794">
    <property type="entry name" value="Ferric_reduct"/>
    <property type="match status" value="1"/>
</dbReference>
<feature type="transmembrane region" description="Helical" evidence="14">
    <location>
        <begin position="475"/>
        <end position="496"/>
    </location>
</feature>
<dbReference type="AlphaFoldDB" id="A0A4U0XGY1"/>
<keyword evidence="7" id="KW-0249">Electron transport</keyword>
<evidence type="ECO:0000256" key="13">
    <source>
        <dbReference type="SAM" id="MobiDB-lite"/>
    </source>
</evidence>
<feature type="transmembrane region" description="Helical" evidence="14">
    <location>
        <begin position="538"/>
        <end position="557"/>
    </location>
</feature>
<dbReference type="GO" id="GO:0005886">
    <property type="term" value="C:plasma membrane"/>
    <property type="evidence" value="ECO:0007669"/>
    <property type="project" value="UniProtKB-SubCell"/>
</dbReference>
<evidence type="ECO:0000256" key="2">
    <source>
        <dbReference type="ARBA" id="ARBA00006278"/>
    </source>
</evidence>
<protein>
    <recommendedName>
        <fullName evidence="3">ferric-chelate reductase (NADPH)</fullName>
        <ecNumber evidence="3">1.16.1.9</ecNumber>
    </recommendedName>
</protein>
<organism evidence="16 17">
    <name type="scientific">Friedmanniomyces simplex</name>
    <dbReference type="NCBI Taxonomy" id="329884"/>
    <lineage>
        <taxon>Eukaryota</taxon>
        <taxon>Fungi</taxon>
        <taxon>Dikarya</taxon>
        <taxon>Ascomycota</taxon>
        <taxon>Pezizomycotina</taxon>
        <taxon>Dothideomycetes</taxon>
        <taxon>Dothideomycetidae</taxon>
        <taxon>Mycosphaerellales</taxon>
        <taxon>Teratosphaeriaceae</taxon>
        <taxon>Friedmanniomyces</taxon>
    </lineage>
</organism>
<dbReference type="SUPFAM" id="SSF63380">
    <property type="entry name" value="Riboflavin synthase domain-like"/>
    <property type="match status" value="1"/>
</dbReference>
<keyword evidence="10" id="KW-0406">Ion transport</keyword>
<feature type="compositionally biased region" description="Basic and acidic residues" evidence="13">
    <location>
        <begin position="75"/>
        <end position="84"/>
    </location>
</feature>
<keyword evidence="6 14" id="KW-0812">Transmembrane</keyword>
<evidence type="ECO:0000256" key="1">
    <source>
        <dbReference type="ARBA" id="ARBA00004651"/>
    </source>
</evidence>
<evidence type="ECO:0000256" key="10">
    <source>
        <dbReference type="ARBA" id="ARBA00023065"/>
    </source>
</evidence>
<evidence type="ECO:0000313" key="17">
    <source>
        <dbReference type="Proteomes" id="UP000309340"/>
    </source>
</evidence>
<evidence type="ECO:0000256" key="9">
    <source>
        <dbReference type="ARBA" id="ARBA00023002"/>
    </source>
</evidence>
<feature type="region of interest" description="Disordered" evidence="13">
    <location>
        <begin position="341"/>
        <end position="382"/>
    </location>
</feature>
<dbReference type="CDD" id="cd06186">
    <property type="entry name" value="NOX_Duox_like_FAD_NADP"/>
    <property type="match status" value="1"/>
</dbReference>